<organism evidence="2 3">
    <name type="scientific">Fusarium torreyae</name>
    <dbReference type="NCBI Taxonomy" id="1237075"/>
    <lineage>
        <taxon>Eukaryota</taxon>
        <taxon>Fungi</taxon>
        <taxon>Dikarya</taxon>
        <taxon>Ascomycota</taxon>
        <taxon>Pezizomycotina</taxon>
        <taxon>Sordariomycetes</taxon>
        <taxon>Hypocreomycetidae</taxon>
        <taxon>Hypocreales</taxon>
        <taxon>Nectriaceae</taxon>
        <taxon>Fusarium</taxon>
    </lineage>
</organism>
<evidence type="ECO:0000313" key="2">
    <source>
        <dbReference type="EMBL" id="KAJ4269881.1"/>
    </source>
</evidence>
<dbReference type="AlphaFoldDB" id="A0A9W8SEX0"/>
<reference evidence="2" key="1">
    <citation type="submission" date="2022-09" db="EMBL/GenBank/DDBJ databases">
        <title>Fusarium specimens isolated from Avocado Roots.</title>
        <authorList>
            <person name="Stajich J."/>
            <person name="Roper C."/>
            <person name="Heimlech-Rivalta G."/>
        </authorList>
    </citation>
    <scope>NUCLEOTIDE SEQUENCE</scope>
    <source>
        <strain evidence="2">CF00136</strain>
    </source>
</reference>
<protein>
    <submittedName>
        <fullName evidence="2">Uncharacterized protein</fullName>
    </submittedName>
</protein>
<keyword evidence="3" id="KW-1185">Reference proteome</keyword>
<gene>
    <name evidence="2" type="ORF">NW762_001550</name>
</gene>
<evidence type="ECO:0000313" key="3">
    <source>
        <dbReference type="Proteomes" id="UP001152049"/>
    </source>
</evidence>
<name>A0A9W8SEX0_9HYPO</name>
<dbReference type="Proteomes" id="UP001152049">
    <property type="component" value="Unassembled WGS sequence"/>
</dbReference>
<proteinExistence type="predicted"/>
<accession>A0A9W8SEX0</accession>
<feature type="region of interest" description="Disordered" evidence="1">
    <location>
        <begin position="10"/>
        <end position="47"/>
    </location>
</feature>
<feature type="compositionally biased region" description="Pro residues" evidence="1">
    <location>
        <begin position="25"/>
        <end position="43"/>
    </location>
</feature>
<sequence length="64" mass="6673">MEYLLFATTYAVTDQPQPAGRPDQPASPPATPPHPPGPPPPPKLQWQSGLSVTTAVSAVTQVAL</sequence>
<dbReference type="EMBL" id="JAOQAZ010000002">
    <property type="protein sequence ID" value="KAJ4269881.1"/>
    <property type="molecule type" value="Genomic_DNA"/>
</dbReference>
<evidence type="ECO:0000256" key="1">
    <source>
        <dbReference type="SAM" id="MobiDB-lite"/>
    </source>
</evidence>
<comment type="caution">
    <text evidence="2">The sequence shown here is derived from an EMBL/GenBank/DDBJ whole genome shotgun (WGS) entry which is preliminary data.</text>
</comment>